<dbReference type="PROSITE" id="PS00676">
    <property type="entry name" value="SIGMA54_INTERACT_2"/>
    <property type="match status" value="1"/>
</dbReference>
<dbReference type="GO" id="GO:0006355">
    <property type="term" value="P:regulation of DNA-templated transcription"/>
    <property type="evidence" value="ECO:0007669"/>
    <property type="project" value="InterPro"/>
</dbReference>
<dbReference type="PANTHER" id="PTHR32071">
    <property type="entry name" value="TRANSCRIPTIONAL REGULATORY PROTEIN"/>
    <property type="match status" value="1"/>
</dbReference>
<dbReference type="HOGENOM" id="CLU_000445_0_6_7"/>
<dbReference type="KEGG" id="daf:Desaf_1492"/>
<dbReference type="PROSITE" id="PS00675">
    <property type="entry name" value="SIGMA54_INTERACT_1"/>
    <property type="match status" value="1"/>
</dbReference>
<gene>
    <name evidence="9" type="ORF">Desaf_1492</name>
</gene>
<dbReference type="InterPro" id="IPR058031">
    <property type="entry name" value="AAA_lid_NorR"/>
</dbReference>
<keyword evidence="6" id="KW-0597">Phosphoprotein</keyword>
<proteinExistence type="predicted"/>
<keyword evidence="3" id="KW-0805">Transcription regulation</keyword>
<dbReference type="SUPFAM" id="SSF52540">
    <property type="entry name" value="P-loop containing nucleoside triphosphate hydrolases"/>
    <property type="match status" value="1"/>
</dbReference>
<dbReference type="AlphaFoldDB" id="F3Z0K5"/>
<dbReference type="RefSeq" id="WP_014259615.1">
    <property type="nucleotide sequence ID" value="NC_016629.1"/>
</dbReference>
<dbReference type="eggNOG" id="COG2204">
    <property type="taxonomic scope" value="Bacteria"/>
</dbReference>
<dbReference type="InterPro" id="IPR003593">
    <property type="entry name" value="AAA+_ATPase"/>
</dbReference>
<keyword evidence="10" id="KW-1185">Reference proteome</keyword>
<dbReference type="Pfam" id="PF00072">
    <property type="entry name" value="Response_reg"/>
    <property type="match status" value="1"/>
</dbReference>
<dbReference type="GO" id="GO:0000160">
    <property type="term" value="P:phosphorelay signal transduction system"/>
    <property type="evidence" value="ECO:0007669"/>
    <property type="project" value="InterPro"/>
</dbReference>
<dbReference type="SMART" id="SM00448">
    <property type="entry name" value="REC"/>
    <property type="match status" value="1"/>
</dbReference>
<dbReference type="InterPro" id="IPR025943">
    <property type="entry name" value="Sigma_54_int_dom_ATP-bd_2"/>
</dbReference>
<evidence type="ECO:0000256" key="3">
    <source>
        <dbReference type="ARBA" id="ARBA00023015"/>
    </source>
</evidence>
<dbReference type="SMART" id="SM00382">
    <property type="entry name" value="AAA"/>
    <property type="match status" value="1"/>
</dbReference>
<evidence type="ECO:0000256" key="5">
    <source>
        <dbReference type="ARBA" id="ARBA00023163"/>
    </source>
</evidence>
<dbReference type="SUPFAM" id="SSF52172">
    <property type="entry name" value="CheY-like"/>
    <property type="match status" value="1"/>
</dbReference>
<evidence type="ECO:0000259" key="8">
    <source>
        <dbReference type="PROSITE" id="PS50110"/>
    </source>
</evidence>
<protein>
    <submittedName>
        <fullName evidence="9">Two component, sigma54 specific, transcriptional regulator, Fis family</fullName>
    </submittedName>
</protein>
<dbReference type="Gene3D" id="3.40.50.300">
    <property type="entry name" value="P-loop containing nucleotide triphosphate hydrolases"/>
    <property type="match status" value="1"/>
</dbReference>
<dbReference type="Proteomes" id="UP000007844">
    <property type="component" value="Chromosome"/>
</dbReference>
<dbReference type="InterPro" id="IPR009057">
    <property type="entry name" value="Homeodomain-like_sf"/>
</dbReference>
<evidence type="ECO:0000256" key="2">
    <source>
        <dbReference type="ARBA" id="ARBA00022840"/>
    </source>
</evidence>
<keyword evidence="4" id="KW-0238">DNA-binding</keyword>
<evidence type="ECO:0000313" key="10">
    <source>
        <dbReference type="Proteomes" id="UP000007844"/>
    </source>
</evidence>
<dbReference type="InterPro" id="IPR025662">
    <property type="entry name" value="Sigma_54_int_dom_ATP-bd_1"/>
</dbReference>
<dbReference type="PANTHER" id="PTHR32071:SF119">
    <property type="entry name" value="SIGMA L-DEPENDENT TRANSCRIPTIONAL REGULATOR YPLP-RELATED"/>
    <property type="match status" value="1"/>
</dbReference>
<dbReference type="InterPro" id="IPR011006">
    <property type="entry name" value="CheY-like_superfamily"/>
</dbReference>
<feature type="domain" description="Sigma-54 factor interaction" evidence="7">
    <location>
        <begin position="147"/>
        <end position="376"/>
    </location>
</feature>
<dbReference type="STRING" id="690850.Desaf_1492"/>
<dbReference type="CDD" id="cd17536">
    <property type="entry name" value="REC_YesN-like"/>
    <property type="match status" value="1"/>
</dbReference>
<feature type="modified residue" description="4-aspartylphosphate" evidence="6">
    <location>
        <position position="57"/>
    </location>
</feature>
<dbReference type="Gene3D" id="3.40.50.2300">
    <property type="match status" value="1"/>
</dbReference>
<feature type="domain" description="Response regulatory" evidence="8">
    <location>
        <begin position="9"/>
        <end position="122"/>
    </location>
</feature>
<dbReference type="InterPro" id="IPR002078">
    <property type="entry name" value="Sigma_54_int"/>
</dbReference>
<evidence type="ECO:0000256" key="4">
    <source>
        <dbReference type="ARBA" id="ARBA00023125"/>
    </source>
</evidence>
<dbReference type="InterPro" id="IPR025944">
    <property type="entry name" value="Sigma_54_int_dom_CS"/>
</dbReference>
<dbReference type="Gene3D" id="1.10.8.60">
    <property type="match status" value="1"/>
</dbReference>
<keyword evidence="2" id="KW-0067">ATP-binding</keyword>
<dbReference type="CDD" id="cd00009">
    <property type="entry name" value="AAA"/>
    <property type="match status" value="1"/>
</dbReference>
<dbReference type="Pfam" id="PF00158">
    <property type="entry name" value="Sigma54_activat"/>
    <property type="match status" value="1"/>
</dbReference>
<organism evidence="9 10">
    <name type="scientific">Desulfocurvibacter africanus subsp. africanus str. Walvis Bay</name>
    <dbReference type="NCBI Taxonomy" id="690850"/>
    <lineage>
        <taxon>Bacteria</taxon>
        <taxon>Pseudomonadati</taxon>
        <taxon>Thermodesulfobacteriota</taxon>
        <taxon>Desulfovibrionia</taxon>
        <taxon>Desulfovibrionales</taxon>
        <taxon>Desulfovibrionaceae</taxon>
        <taxon>Desulfocurvibacter</taxon>
    </lineage>
</organism>
<dbReference type="Gene3D" id="1.10.10.60">
    <property type="entry name" value="Homeodomain-like"/>
    <property type="match status" value="1"/>
</dbReference>
<sequence>MPAEPKPYDVLVVDDEKIVGESISAALADLCTLSWAGSGESALELIEERHFDLIFLDISMPGLSGLEVLKRVKHLDYSMNVVMISAIDRAHEAVEAMKLGAFDYLTKPFSKEDVVEITKRVAGKRVLDSSLSLRLDEFKGRSDYQSIITQAPEMLAVFSEVEKAAASSCSILITGESGTGKELLAALIHKRSPRAKGQMVAINCAAIPAELLESELFGHEKGSFTGAHSRKIGKFEFASKGTIFLDEVASLRIDLQAKLLRALQERKITRVGGHEDIPIDVRLVAATNERLESLIEAGKFRDDLYYRLSVVPIYLPPLRERSGDIPLLASHFLKVFATEHKKRFKLFTPSVISLLDRYPWPGNIRELRNFVERTVILAEDKEVVDEPDIPFNLLFPEVEEPETFRFEDRGLKLAMDAFERHYVMKYLKKCRWNQSEAARRMKIHRNTLVRRMRALSIRP</sequence>
<evidence type="ECO:0000256" key="6">
    <source>
        <dbReference type="PROSITE-ProRule" id="PRU00169"/>
    </source>
</evidence>
<evidence type="ECO:0000256" key="1">
    <source>
        <dbReference type="ARBA" id="ARBA00022741"/>
    </source>
</evidence>
<dbReference type="InterPro" id="IPR001789">
    <property type="entry name" value="Sig_transdc_resp-reg_receiver"/>
</dbReference>
<evidence type="ECO:0000259" key="7">
    <source>
        <dbReference type="PROSITE" id="PS50045"/>
    </source>
</evidence>
<dbReference type="FunFam" id="3.40.50.300:FF:000006">
    <property type="entry name" value="DNA-binding transcriptional regulator NtrC"/>
    <property type="match status" value="1"/>
</dbReference>
<keyword evidence="1" id="KW-0547">Nucleotide-binding</keyword>
<evidence type="ECO:0000313" key="9">
    <source>
        <dbReference type="EMBL" id="EGJ49829.1"/>
    </source>
</evidence>
<name>F3Z0K5_DESAF</name>
<dbReference type="SUPFAM" id="SSF46689">
    <property type="entry name" value="Homeodomain-like"/>
    <property type="match status" value="1"/>
</dbReference>
<reference evidence="9 10" key="1">
    <citation type="journal article" date="2011" name="J. Bacteriol.">
        <title>Genome sequence of the mercury-methylating and pleomorphic Desulfovibrio africanus Strain Walvis Bay.</title>
        <authorList>
            <person name="Brown S.D."/>
            <person name="Wall J.D."/>
            <person name="Kucken A.M."/>
            <person name="Gilmour C.C."/>
            <person name="Podar M."/>
            <person name="Brandt C.C."/>
            <person name="Teshima H."/>
            <person name="Detter J.C."/>
            <person name="Han C.S."/>
            <person name="Land M.L."/>
            <person name="Lucas S."/>
            <person name="Han J."/>
            <person name="Pennacchio L."/>
            <person name="Nolan M."/>
            <person name="Pitluck S."/>
            <person name="Woyke T."/>
            <person name="Goodwin L."/>
            <person name="Palumbo A.V."/>
            <person name="Elias D.A."/>
        </authorList>
    </citation>
    <scope>NUCLEOTIDE SEQUENCE [LARGE SCALE GENOMIC DNA]</scope>
    <source>
        <strain evidence="9 10">Walvis Bay</strain>
    </source>
</reference>
<keyword evidence="5" id="KW-0804">Transcription</keyword>
<dbReference type="GO" id="GO:0005524">
    <property type="term" value="F:ATP binding"/>
    <property type="evidence" value="ECO:0007669"/>
    <property type="project" value="UniProtKB-KW"/>
</dbReference>
<dbReference type="InterPro" id="IPR002197">
    <property type="entry name" value="HTH_Fis"/>
</dbReference>
<dbReference type="Pfam" id="PF25601">
    <property type="entry name" value="AAA_lid_14"/>
    <property type="match status" value="1"/>
</dbReference>
<dbReference type="Pfam" id="PF02954">
    <property type="entry name" value="HTH_8"/>
    <property type="match status" value="1"/>
</dbReference>
<accession>F3Z0K5</accession>
<dbReference type="EMBL" id="CP003221">
    <property type="protein sequence ID" value="EGJ49829.1"/>
    <property type="molecule type" value="Genomic_DNA"/>
</dbReference>
<dbReference type="PROSITE" id="PS50110">
    <property type="entry name" value="RESPONSE_REGULATORY"/>
    <property type="match status" value="1"/>
</dbReference>
<dbReference type="PROSITE" id="PS00688">
    <property type="entry name" value="SIGMA54_INTERACT_3"/>
    <property type="match status" value="1"/>
</dbReference>
<dbReference type="InterPro" id="IPR027417">
    <property type="entry name" value="P-loop_NTPase"/>
</dbReference>
<dbReference type="GO" id="GO:0043565">
    <property type="term" value="F:sequence-specific DNA binding"/>
    <property type="evidence" value="ECO:0007669"/>
    <property type="project" value="InterPro"/>
</dbReference>
<dbReference type="PROSITE" id="PS50045">
    <property type="entry name" value="SIGMA54_INTERACT_4"/>
    <property type="match status" value="1"/>
</dbReference>